<evidence type="ECO:0000313" key="1">
    <source>
        <dbReference type="EnsemblMetazoa" id="GAUT047920-PA"/>
    </source>
</evidence>
<organism evidence="1 2">
    <name type="scientific">Glossina austeni</name>
    <name type="common">Savannah tsetse fly</name>
    <dbReference type="NCBI Taxonomy" id="7395"/>
    <lineage>
        <taxon>Eukaryota</taxon>
        <taxon>Metazoa</taxon>
        <taxon>Ecdysozoa</taxon>
        <taxon>Arthropoda</taxon>
        <taxon>Hexapoda</taxon>
        <taxon>Insecta</taxon>
        <taxon>Pterygota</taxon>
        <taxon>Neoptera</taxon>
        <taxon>Endopterygota</taxon>
        <taxon>Diptera</taxon>
        <taxon>Brachycera</taxon>
        <taxon>Muscomorpha</taxon>
        <taxon>Hippoboscoidea</taxon>
        <taxon>Glossinidae</taxon>
        <taxon>Glossina</taxon>
    </lineage>
</organism>
<dbReference type="VEuPathDB" id="VectorBase:GAUT047920"/>
<protein>
    <submittedName>
        <fullName evidence="1">Uncharacterized protein</fullName>
    </submittedName>
</protein>
<evidence type="ECO:0000313" key="2">
    <source>
        <dbReference type="Proteomes" id="UP000078200"/>
    </source>
</evidence>
<reference evidence="1" key="1">
    <citation type="submission" date="2020-05" db="UniProtKB">
        <authorList>
            <consortium name="EnsemblMetazoa"/>
        </authorList>
    </citation>
    <scope>IDENTIFICATION</scope>
    <source>
        <strain evidence="1">TTRI</strain>
    </source>
</reference>
<sequence>MRTGCEKQFEIESLPVNKFLRSLHSKDKACPSVQYQDLHIKRKICNKYENNYYCKRLHIALQSCIGPSDIKPRRPNAIKWIANFIAPAFQLGSNYMSSRVLCLLFKQTLCLCFIFIQKWTSPLQLQRRWFTSSSTLKRFNLDLRLTVNSCARVWFFNAGYASACHVNVCINLTTFDHPFDYRMMDVQTEKSSN</sequence>
<accession>A0A1A9VUC1</accession>
<dbReference type="AlphaFoldDB" id="A0A1A9VUC1"/>
<keyword evidence="2" id="KW-1185">Reference proteome</keyword>
<proteinExistence type="predicted"/>
<name>A0A1A9VUC1_GLOAU</name>
<dbReference type="Proteomes" id="UP000078200">
    <property type="component" value="Unassembled WGS sequence"/>
</dbReference>
<dbReference type="EnsemblMetazoa" id="GAUT047920-RA">
    <property type="protein sequence ID" value="GAUT047920-PA"/>
    <property type="gene ID" value="GAUT047920"/>
</dbReference>